<dbReference type="AlphaFoldDB" id="A0A2M4D572"/>
<evidence type="ECO:0000256" key="2">
    <source>
        <dbReference type="SAM" id="SignalP"/>
    </source>
</evidence>
<feature type="compositionally biased region" description="Basic and acidic residues" evidence="1">
    <location>
        <begin position="47"/>
        <end position="59"/>
    </location>
</feature>
<feature type="signal peptide" evidence="2">
    <location>
        <begin position="1"/>
        <end position="32"/>
    </location>
</feature>
<sequence length="69" mass="7668">MQCAALALPRQPPSRQLVLILCVVFFFRLCSGWCRVGAGLLAGCGGRRGERRDTLDRTPQHRNPHTGSY</sequence>
<evidence type="ECO:0000313" key="3">
    <source>
        <dbReference type="EMBL" id="MBW72703.1"/>
    </source>
</evidence>
<proteinExistence type="predicted"/>
<accession>A0A2M4D572</accession>
<feature type="region of interest" description="Disordered" evidence="1">
    <location>
        <begin position="45"/>
        <end position="69"/>
    </location>
</feature>
<keyword evidence="2" id="KW-0732">Signal</keyword>
<organism evidence="3">
    <name type="scientific">Anopheles darlingi</name>
    <name type="common">Mosquito</name>
    <dbReference type="NCBI Taxonomy" id="43151"/>
    <lineage>
        <taxon>Eukaryota</taxon>
        <taxon>Metazoa</taxon>
        <taxon>Ecdysozoa</taxon>
        <taxon>Arthropoda</taxon>
        <taxon>Hexapoda</taxon>
        <taxon>Insecta</taxon>
        <taxon>Pterygota</taxon>
        <taxon>Neoptera</taxon>
        <taxon>Endopterygota</taxon>
        <taxon>Diptera</taxon>
        <taxon>Nematocera</taxon>
        <taxon>Culicoidea</taxon>
        <taxon>Culicidae</taxon>
        <taxon>Anophelinae</taxon>
        <taxon>Anopheles</taxon>
    </lineage>
</organism>
<reference evidence="3" key="1">
    <citation type="submission" date="2018-01" db="EMBL/GenBank/DDBJ databases">
        <title>An insight into the sialome of Amazonian anophelines.</title>
        <authorList>
            <person name="Ribeiro J.M."/>
            <person name="Scarpassa V."/>
            <person name="Calvo E."/>
        </authorList>
    </citation>
    <scope>NUCLEOTIDE SEQUENCE</scope>
</reference>
<evidence type="ECO:0000256" key="1">
    <source>
        <dbReference type="SAM" id="MobiDB-lite"/>
    </source>
</evidence>
<protein>
    <submittedName>
        <fullName evidence="3">Putative secreted protein</fullName>
    </submittedName>
</protein>
<name>A0A2M4D572_ANODA</name>
<feature type="compositionally biased region" description="Basic residues" evidence="1">
    <location>
        <begin position="60"/>
        <end position="69"/>
    </location>
</feature>
<dbReference type="EMBL" id="GGFL01008525">
    <property type="protein sequence ID" value="MBW72703.1"/>
    <property type="molecule type" value="Transcribed_RNA"/>
</dbReference>
<feature type="chain" id="PRO_5014766472" evidence="2">
    <location>
        <begin position="33"/>
        <end position="69"/>
    </location>
</feature>